<dbReference type="EMBL" id="UINC01035455">
    <property type="protein sequence ID" value="SVB27883.1"/>
    <property type="molecule type" value="Genomic_DNA"/>
</dbReference>
<name>A0A382CRE7_9ZZZZ</name>
<sequence length="195" mass="21132">MATLKLNDVTTMTESGGTVTMADGVALGTPASGTLTNATFPAGHVINIDHVQPTSGTASTSSNTYIDCPGVTITRTPVSSSSKFLILYNLHFYIDSHSDNAWKRVFWAVHRSISGGASGLVHTPMDSDSSSYGFANYWEDNGDRMMAYQPGQWLDSPSTDQEVTYKCQFKAISGYYMYNNSAYGHSCMTLMEIAS</sequence>
<dbReference type="AlphaFoldDB" id="A0A382CRE7"/>
<protein>
    <submittedName>
        <fullName evidence="1">Uncharacterized protein</fullName>
    </submittedName>
</protein>
<reference evidence="1" key="1">
    <citation type="submission" date="2018-05" db="EMBL/GenBank/DDBJ databases">
        <authorList>
            <person name="Lanie J.A."/>
            <person name="Ng W.-L."/>
            <person name="Kazmierczak K.M."/>
            <person name="Andrzejewski T.M."/>
            <person name="Davidsen T.M."/>
            <person name="Wayne K.J."/>
            <person name="Tettelin H."/>
            <person name="Glass J.I."/>
            <person name="Rusch D."/>
            <person name="Podicherti R."/>
            <person name="Tsui H.-C.T."/>
            <person name="Winkler M.E."/>
        </authorList>
    </citation>
    <scope>NUCLEOTIDE SEQUENCE</scope>
</reference>
<organism evidence="1">
    <name type="scientific">marine metagenome</name>
    <dbReference type="NCBI Taxonomy" id="408172"/>
    <lineage>
        <taxon>unclassified sequences</taxon>
        <taxon>metagenomes</taxon>
        <taxon>ecological metagenomes</taxon>
    </lineage>
</organism>
<accession>A0A382CRE7</accession>
<evidence type="ECO:0000313" key="1">
    <source>
        <dbReference type="EMBL" id="SVB27883.1"/>
    </source>
</evidence>
<gene>
    <name evidence="1" type="ORF">METZ01_LOCUS180737</name>
</gene>
<proteinExistence type="predicted"/>